<dbReference type="PANTHER" id="PTHR33293">
    <property type="entry name" value="INSERTION ELEMENT IS1 1 PROTEIN INSB-RELATED"/>
    <property type="match status" value="1"/>
</dbReference>
<organism evidence="2 3">
    <name type="scientific">Clostridium neonatale</name>
    <dbReference type="NCBI Taxonomy" id="137838"/>
    <lineage>
        <taxon>Bacteria</taxon>
        <taxon>Bacillati</taxon>
        <taxon>Bacillota</taxon>
        <taxon>Clostridia</taxon>
        <taxon>Eubacteriales</taxon>
        <taxon>Clostridiaceae</taxon>
        <taxon>Clostridium</taxon>
    </lineage>
</organism>
<keyword evidence="1" id="KW-1133">Transmembrane helix</keyword>
<comment type="caution">
    <text evidence="2">The sequence shown here is derived from an EMBL/GenBank/DDBJ whole genome shotgun (WGS) entry which is preliminary data.</text>
</comment>
<name>A0AA86MRC2_9CLOT</name>
<evidence type="ECO:0000256" key="1">
    <source>
        <dbReference type="SAM" id="Phobius"/>
    </source>
</evidence>
<sequence length="273" mass="32678">MIQEDVNFEKLEGHFGKLLKCDIYKNRCIDECLYCKSKNYIKFGTYKGIQRYRCKECEKTFSKTTKSMWSYSKKQPEVWVKFVELMLQKKSLRACAKILKINIRTAFIWRHKIMRELTSDVMAEHLEGKVFIAKTIEKENFKGCRKITVLERKNIWIVAARDRRDSMIAMPVCMQFWNEDNFNKIIYSKITEDSYIVPDNDRYMMNIAKNHNKGIVLNSKLEKSVRNFRRNLRNWIGIFRGVATKYLEGYLSYFVLFNLYKNLIVLILHIIYA</sequence>
<dbReference type="PANTHER" id="PTHR33293:SF1">
    <property type="entry name" value="INSERTION ELEMENT IS1 1 PROTEIN INSB-RELATED"/>
    <property type="match status" value="1"/>
</dbReference>
<proteinExistence type="predicted"/>
<protein>
    <submittedName>
        <fullName evidence="2">Transposase</fullName>
    </submittedName>
</protein>
<dbReference type="Proteomes" id="UP000789738">
    <property type="component" value="Unassembled WGS sequence"/>
</dbReference>
<dbReference type="RefSeq" id="WP_342350302.1">
    <property type="nucleotide sequence ID" value="NZ_CAKJVE010000004.1"/>
</dbReference>
<dbReference type="EMBL" id="CAKJVE010000004">
    <property type="protein sequence ID" value="CAG9704464.1"/>
    <property type="molecule type" value="Genomic_DNA"/>
</dbReference>
<dbReference type="InterPro" id="IPR051354">
    <property type="entry name" value="Transposase_27_IS1"/>
</dbReference>
<keyword evidence="1" id="KW-0472">Membrane</keyword>
<keyword evidence="1" id="KW-0812">Transmembrane</keyword>
<dbReference type="AlphaFoldDB" id="A0AA86MRC2"/>
<evidence type="ECO:0000313" key="2">
    <source>
        <dbReference type="EMBL" id="CAG9704464.1"/>
    </source>
</evidence>
<accession>A0AA86MRC2</accession>
<feature type="transmembrane region" description="Helical" evidence="1">
    <location>
        <begin position="250"/>
        <end position="272"/>
    </location>
</feature>
<reference evidence="2" key="1">
    <citation type="submission" date="2021-10" db="EMBL/GenBank/DDBJ databases">
        <authorList>
            <person name="Mesa V."/>
        </authorList>
    </citation>
    <scope>NUCLEOTIDE SEQUENCE</scope>
    <source>
        <strain evidence="2">CC3_PB</strain>
    </source>
</reference>
<gene>
    <name evidence="2" type="ORF">CNEO_41281</name>
</gene>
<evidence type="ECO:0000313" key="3">
    <source>
        <dbReference type="Proteomes" id="UP000789738"/>
    </source>
</evidence>